<keyword evidence="3" id="KW-1185">Reference proteome</keyword>
<accession>A0ABU4C3K9</accession>
<gene>
    <name evidence="2" type="ORF">R3Q16_31175</name>
</gene>
<name>A0ABU4C3K9_RHOGO</name>
<dbReference type="InterPro" id="IPR027417">
    <property type="entry name" value="P-loop_NTPase"/>
</dbReference>
<organism evidence="2 3">
    <name type="scientific">Rhodococcus globerulus</name>
    <dbReference type="NCBI Taxonomy" id="33008"/>
    <lineage>
        <taxon>Bacteria</taxon>
        <taxon>Bacillati</taxon>
        <taxon>Actinomycetota</taxon>
        <taxon>Actinomycetes</taxon>
        <taxon>Mycobacteriales</taxon>
        <taxon>Nocardiaceae</taxon>
        <taxon>Rhodococcus</taxon>
    </lineage>
</organism>
<dbReference type="Proteomes" id="UP001185927">
    <property type="component" value="Unassembled WGS sequence"/>
</dbReference>
<reference evidence="2 3" key="1">
    <citation type="submission" date="2023-10" db="EMBL/GenBank/DDBJ databases">
        <title>Development of a sustainable strategy for remediation of hydrocarbon-contaminated territories based on the waste exchange concept.</title>
        <authorList>
            <person name="Krivoruchko A."/>
        </authorList>
    </citation>
    <scope>NUCLEOTIDE SEQUENCE [LARGE SCALE GENOMIC DNA]</scope>
    <source>
        <strain evidence="2 3">IEGM 1203</strain>
    </source>
</reference>
<dbReference type="SUPFAM" id="SSF52540">
    <property type="entry name" value="P-loop containing nucleoside triphosphate hydrolases"/>
    <property type="match status" value="1"/>
</dbReference>
<evidence type="ECO:0000313" key="2">
    <source>
        <dbReference type="EMBL" id="MDV6271092.1"/>
    </source>
</evidence>
<dbReference type="RefSeq" id="WP_317545555.1">
    <property type="nucleotide sequence ID" value="NZ_JAWLKB010000031.1"/>
</dbReference>
<feature type="region of interest" description="Disordered" evidence="1">
    <location>
        <begin position="216"/>
        <end position="243"/>
    </location>
</feature>
<evidence type="ECO:0000256" key="1">
    <source>
        <dbReference type="SAM" id="MobiDB-lite"/>
    </source>
</evidence>
<comment type="caution">
    <text evidence="2">The sequence shown here is derived from an EMBL/GenBank/DDBJ whole genome shotgun (WGS) entry which is preliminary data.</text>
</comment>
<protein>
    <recommendedName>
        <fullName evidence="4">HNH endonuclease</fullName>
    </recommendedName>
</protein>
<dbReference type="Gene3D" id="1.10.30.50">
    <property type="match status" value="1"/>
</dbReference>
<dbReference type="EMBL" id="JAWLKB010000031">
    <property type="protein sequence ID" value="MDV6271092.1"/>
    <property type="molecule type" value="Genomic_DNA"/>
</dbReference>
<sequence length="243" mass="27259">MLTVVIGPPAAGKSTWCREHTGPDDIIIDYDLLANALAAPREGESKHEHAKGVKAVTKAARQAAIDKAITLRDVDVYLIHSTPSAQLLSKYRNYGARIVTVDPGMDIVMERAKAERPWQMQQVVKKWYRDNGMPAKPGKVSPRKRGLDTKHDNQRTHLLSIHLDGTLCFWCGKPMYRDPLRNPDRAPLEADHSTARSLGGKIADRLLHMRCNRSRGDGRRDHLRPAIANTPGQEPLTTRDWLD</sequence>
<evidence type="ECO:0008006" key="4">
    <source>
        <dbReference type="Google" id="ProtNLM"/>
    </source>
</evidence>
<proteinExistence type="predicted"/>
<dbReference type="Gene3D" id="3.40.50.300">
    <property type="entry name" value="P-loop containing nucleotide triphosphate hydrolases"/>
    <property type="match status" value="1"/>
</dbReference>
<evidence type="ECO:0000313" key="3">
    <source>
        <dbReference type="Proteomes" id="UP001185927"/>
    </source>
</evidence>